<sequence>MLMAAAEESVSMLSCPSLILFVKGTAADAAEINRYDII</sequence>
<keyword evidence="2" id="KW-1185">Reference proteome</keyword>
<reference evidence="1 2" key="1">
    <citation type="journal article" date="2021" name="Commun. Biol.">
        <title>The genome of Shorea leprosula (Dipterocarpaceae) highlights the ecological relevance of drought in aseasonal tropical rainforests.</title>
        <authorList>
            <person name="Ng K.K.S."/>
            <person name="Kobayashi M.J."/>
            <person name="Fawcett J.A."/>
            <person name="Hatakeyama M."/>
            <person name="Paape T."/>
            <person name="Ng C.H."/>
            <person name="Ang C.C."/>
            <person name="Tnah L.H."/>
            <person name="Lee C.T."/>
            <person name="Nishiyama T."/>
            <person name="Sese J."/>
            <person name="O'Brien M.J."/>
            <person name="Copetti D."/>
            <person name="Mohd Noor M.I."/>
            <person name="Ong R.C."/>
            <person name="Putra M."/>
            <person name="Sireger I.Z."/>
            <person name="Indrioko S."/>
            <person name="Kosugi Y."/>
            <person name="Izuno A."/>
            <person name="Isagi Y."/>
            <person name="Lee S.L."/>
            <person name="Shimizu K.K."/>
        </authorList>
    </citation>
    <scope>NUCLEOTIDE SEQUENCE [LARGE SCALE GENOMIC DNA]</scope>
    <source>
        <strain evidence="1">214</strain>
    </source>
</reference>
<dbReference type="Proteomes" id="UP001054252">
    <property type="component" value="Unassembled WGS sequence"/>
</dbReference>
<name>A0AAV5J231_9ROSI</name>
<accession>A0AAV5J231</accession>
<dbReference type="AlphaFoldDB" id="A0AAV5J231"/>
<proteinExistence type="predicted"/>
<gene>
    <name evidence="1" type="ORF">SLEP1_g18058</name>
</gene>
<evidence type="ECO:0000313" key="2">
    <source>
        <dbReference type="Proteomes" id="UP001054252"/>
    </source>
</evidence>
<dbReference type="EMBL" id="BPVZ01000024">
    <property type="protein sequence ID" value="GKV06131.1"/>
    <property type="molecule type" value="Genomic_DNA"/>
</dbReference>
<protein>
    <submittedName>
        <fullName evidence="1">Uncharacterized protein</fullName>
    </submittedName>
</protein>
<comment type="caution">
    <text evidence="1">The sequence shown here is derived from an EMBL/GenBank/DDBJ whole genome shotgun (WGS) entry which is preliminary data.</text>
</comment>
<evidence type="ECO:0000313" key="1">
    <source>
        <dbReference type="EMBL" id="GKV06131.1"/>
    </source>
</evidence>
<organism evidence="1 2">
    <name type="scientific">Rubroshorea leprosula</name>
    <dbReference type="NCBI Taxonomy" id="152421"/>
    <lineage>
        <taxon>Eukaryota</taxon>
        <taxon>Viridiplantae</taxon>
        <taxon>Streptophyta</taxon>
        <taxon>Embryophyta</taxon>
        <taxon>Tracheophyta</taxon>
        <taxon>Spermatophyta</taxon>
        <taxon>Magnoliopsida</taxon>
        <taxon>eudicotyledons</taxon>
        <taxon>Gunneridae</taxon>
        <taxon>Pentapetalae</taxon>
        <taxon>rosids</taxon>
        <taxon>malvids</taxon>
        <taxon>Malvales</taxon>
        <taxon>Dipterocarpaceae</taxon>
        <taxon>Rubroshorea</taxon>
    </lineage>
</organism>